<evidence type="ECO:0000313" key="3">
    <source>
        <dbReference type="Proteomes" id="UP000183995"/>
    </source>
</evidence>
<dbReference type="EMBL" id="FQXV01000009">
    <property type="protein sequence ID" value="SHI13401.1"/>
    <property type="molecule type" value="Genomic_DNA"/>
</dbReference>
<reference evidence="2 3" key="1">
    <citation type="submission" date="2016-11" db="EMBL/GenBank/DDBJ databases">
        <authorList>
            <person name="Jaros S."/>
            <person name="Januszkiewicz K."/>
            <person name="Wedrychowicz H."/>
        </authorList>
    </citation>
    <scope>NUCLEOTIDE SEQUENCE [LARGE SCALE GENOMIC DNA]</scope>
    <source>
        <strain evidence="2 3">DSM 10068</strain>
    </source>
</reference>
<evidence type="ECO:0000256" key="1">
    <source>
        <dbReference type="SAM" id="SignalP"/>
    </source>
</evidence>
<dbReference type="STRING" id="1123282.SAMN02745823_02687"/>
<organism evidence="2 3">
    <name type="scientific">Sporobacter termitidis DSM 10068</name>
    <dbReference type="NCBI Taxonomy" id="1123282"/>
    <lineage>
        <taxon>Bacteria</taxon>
        <taxon>Bacillati</taxon>
        <taxon>Bacillota</taxon>
        <taxon>Clostridia</taxon>
        <taxon>Eubacteriales</taxon>
        <taxon>Oscillospiraceae</taxon>
        <taxon>Sporobacter</taxon>
    </lineage>
</organism>
<evidence type="ECO:0000313" key="2">
    <source>
        <dbReference type="EMBL" id="SHI13401.1"/>
    </source>
</evidence>
<dbReference type="RefSeq" id="WP_073079877.1">
    <property type="nucleotide sequence ID" value="NZ_FQXV01000009.1"/>
</dbReference>
<keyword evidence="1" id="KW-0732">Signal</keyword>
<gene>
    <name evidence="2" type="ORF">SAMN02745823_02687</name>
</gene>
<sequence length="110" mass="11413">MKKIIVLLICAGVLLSALAGCGKKEQNIVFTATVDEIHDSSILVSTADDVGFDKASVSFAADVKIGFNLIVGQTVKITALPQIKESYPVQVTAVAIELVTEAASPTPGTP</sequence>
<accession>A0A1M5YN47</accession>
<dbReference type="PROSITE" id="PS51257">
    <property type="entry name" value="PROKAR_LIPOPROTEIN"/>
    <property type="match status" value="1"/>
</dbReference>
<feature type="signal peptide" evidence="1">
    <location>
        <begin position="1"/>
        <end position="19"/>
    </location>
</feature>
<dbReference type="AlphaFoldDB" id="A0A1M5YN47"/>
<protein>
    <recommendedName>
        <fullName evidence="4">DUF3221 domain-containing protein</fullName>
    </recommendedName>
</protein>
<name>A0A1M5YN47_9FIRM</name>
<proteinExistence type="predicted"/>
<feature type="chain" id="PRO_5038529617" description="DUF3221 domain-containing protein" evidence="1">
    <location>
        <begin position="20"/>
        <end position="110"/>
    </location>
</feature>
<evidence type="ECO:0008006" key="4">
    <source>
        <dbReference type="Google" id="ProtNLM"/>
    </source>
</evidence>
<keyword evidence="3" id="KW-1185">Reference proteome</keyword>
<dbReference type="OrthoDB" id="9800872at2"/>
<dbReference type="Proteomes" id="UP000183995">
    <property type="component" value="Unassembled WGS sequence"/>
</dbReference>